<reference evidence="3 4" key="1">
    <citation type="journal article" date="2016" name="Nat. Commun.">
        <title>Thousands of microbial genomes shed light on interconnected biogeochemical processes in an aquifer system.</title>
        <authorList>
            <person name="Anantharaman K."/>
            <person name="Brown C.T."/>
            <person name="Hug L.A."/>
            <person name="Sharon I."/>
            <person name="Castelle C.J."/>
            <person name="Probst A.J."/>
            <person name="Thomas B.C."/>
            <person name="Singh A."/>
            <person name="Wilkins M.J."/>
            <person name="Karaoz U."/>
            <person name="Brodie E.L."/>
            <person name="Williams K.H."/>
            <person name="Hubbard S.S."/>
            <person name="Banfield J.F."/>
        </authorList>
    </citation>
    <scope>NUCLEOTIDE SEQUENCE [LARGE SCALE GENOMIC DNA]</scope>
</reference>
<comment type="caution">
    <text evidence="3">The sequence shown here is derived from an EMBL/GenBank/DDBJ whole genome shotgun (WGS) entry which is preliminary data.</text>
</comment>
<dbReference type="EMBL" id="MFAU01000018">
    <property type="protein sequence ID" value="OGD84560.1"/>
    <property type="molecule type" value="Genomic_DNA"/>
</dbReference>
<keyword evidence="2" id="KW-0472">Membrane</keyword>
<feature type="region of interest" description="Disordered" evidence="1">
    <location>
        <begin position="52"/>
        <end position="79"/>
    </location>
</feature>
<evidence type="ECO:0000256" key="2">
    <source>
        <dbReference type="SAM" id="Phobius"/>
    </source>
</evidence>
<proteinExistence type="predicted"/>
<feature type="transmembrane region" description="Helical" evidence="2">
    <location>
        <begin position="20"/>
        <end position="41"/>
    </location>
</feature>
<feature type="compositionally biased region" description="Polar residues" evidence="1">
    <location>
        <begin position="57"/>
        <end position="70"/>
    </location>
</feature>
<evidence type="ECO:0000256" key="1">
    <source>
        <dbReference type="SAM" id="MobiDB-lite"/>
    </source>
</evidence>
<evidence type="ECO:0000313" key="4">
    <source>
        <dbReference type="Proteomes" id="UP000179252"/>
    </source>
</evidence>
<dbReference type="AlphaFoldDB" id="A0A1F5FY82"/>
<name>A0A1F5FY82_9BACT</name>
<keyword evidence="2" id="KW-1133">Transmembrane helix</keyword>
<sequence>MVKFWVIINVTILMDKLFSLFGRLAAVILIIGILAAGGFYLGKRFSSRPASSPMPISESSPVAPTLSNSLLPPASPKPTPDDFSLIRDTLILKTGISQDDIQVVISQNTGQHVKGTVKDRNDVGGGYFLAAKVGETWIIVYDGQSQPGCSQVNSYNFPKDMVPECLDTGGNLVTR</sequence>
<gene>
    <name evidence="3" type="ORF">A2165_02530</name>
</gene>
<dbReference type="Proteomes" id="UP000179252">
    <property type="component" value="Unassembled WGS sequence"/>
</dbReference>
<organism evidence="3 4">
    <name type="scientific">Candidatus Curtissbacteria bacterium RBG_13_40_7</name>
    <dbReference type="NCBI Taxonomy" id="1797706"/>
    <lineage>
        <taxon>Bacteria</taxon>
        <taxon>Candidatus Curtissiibacteriota</taxon>
    </lineage>
</organism>
<protein>
    <submittedName>
        <fullName evidence="3">Uncharacterized protein</fullName>
    </submittedName>
</protein>
<accession>A0A1F5FY82</accession>
<evidence type="ECO:0000313" key="3">
    <source>
        <dbReference type="EMBL" id="OGD84560.1"/>
    </source>
</evidence>
<keyword evidence="2" id="KW-0812">Transmembrane</keyword>